<sequence>MGLLDINVILSNRKIPSEMHFDCFSERIHRTEYESFRDGVISKLPHPRLLETTPSEVTENTIMSGGRHQIMLRQCDGGSVGSRWKEREIELLREGCYHCYRCGV</sequence>
<dbReference type="EMBL" id="MVGT01002978">
    <property type="protein sequence ID" value="OVA05925.1"/>
    <property type="molecule type" value="Genomic_DNA"/>
</dbReference>
<evidence type="ECO:0000313" key="1">
    <source>
        <dbReference type="EMBL" id="OVA05925.1"/>
    </source>
</evidence>
<proteinExistence type="predicted"/>
<dbReference type="InParanoid" id="A0A200Q613"/>
<keyword evidence="2" id="KW-1185">Reference proteome</keyword>
<comment type="caution">
    <text evidence="1">The sequence shown here is derived from an EMBL/GenBank/DDBJ whole genome shotgun (WGS) entry which is preliminary data.</text>
</comment>
<reference evidence="1 2" key="1">
    <citation type="journal article" date="2017" name="Mol. Plant">
        <title>The Genome of Medicinal Plant Macleaya cordata Provides New Insights into Benzylisoquinoline Alkaloids Metabolism.</title>
        <authorList>
            <person name="Liu X."/>
            <person name="Liu Y."/>
            <person name="Huang P."/>
            <person name="Ma Y."/>
            <person name="Qing Z."/>
            <person name="Tang Q."/>
            <person name="Cao H."/>
            <person name="Cheng P."/>
            <person name="Zheng Y."/>
            <person name="Yuan Z."/>
            <person name="Zhou Y."/>
            <person name="Liu J."/>
            <person name="Tang Z."/>
            <person name="Zhuo Y."/>
            <person name="Zhang Y."/>
            <person name="Yu L."/>
            <person name="Huang J."/>
            <person name="Yang P."/>
            <person name="Peng Q."/>
            <person name="Zhang J."/>
            <person name="Jiang W."/>
            <person name="Zhang Z."/>
            <person name="Lin K."/>
            <person name="Ro D.K."/>
            <person name="Chen X."/>
            <person name="Xiong X."/>
            <person name="Shang Y."/>
            <person name="Huang S."/>
            <person name="Zeng J."/>
        </authorList>
    </citation>
    <scope>NUCLEOTIDE SEQUENCE [LARGE SCALE GENOMIC DNA]</scope>
    <source>
        <strain evidence="2">cv. BLH2017</strain>
        <tissue evidence="1">Root</tissue>
    </source>
</reference>
<accession>A0A200Q613</accession>
<gene>
    <name evidence="1" type="ORF">BVC80_1707g23</name>
</gene>
<dbReference type="AlphaFoldDB" id="A0A200Q613"/>
<dbReference type="Proteomes" id="UP000195402">
    <property type="component" value="Unassembled WGS sequence"/>
</dbReference>
<evidence type="ECO:0000313" key="2">
    <source>
        <dbReference type="Proteomes" id="UP000195402"/>
    </source>
</evidence>
<organism evidence="1 2">
    <name type="scientific">Macleaya cordata</name>
    <name type="common">Five-seeded plume-poppy</name>
    <name type="synonym">Bocconia cordata</name>
    <dbReference type="NCBI Taxonomy" id="56857"/>
    <lineage>
        <taxon>Eukaryota</taxon>
        <taxon>Viridiplantae</taxon>
        <taxon>Streptophyta</taxon>
        <taxon>Embryophyta</taxon>
        <taxon>Tracheophyta</taxon>
        <taxon>Spermatophyta</taxon>
        <taxon>Magnoliopsida</taxon>
        <taxon>Ranunculales</taxon>
        <taxon>Papaveraceae</taxon>
        <taxon>Papaveroideae</taxon>
        <taxon>Macleaya</taxon>
    </lineage>
</organism>
<protein>
    <submittedName>
        <fullName evidence="1">Uncharacterized protein</fullName>
    </submittedName>
</protein>
<name>A0A200Q613_MACCD</name>